<proteinExistence type="predicted"/>
<dbReference type="RefSeq" id="YP_004250999.1">
    <property type="nucleotide sequence ID" value="NC_015157.1"/>
</dbReference>
<feature type="region of interest" description="Disordered" evidence="2">
    <location>
        <begin position="265"/>
        <end position="288"/>
    </location>
</feature>
<keyword evidence="1" id="KW-1194">Viral DNA replication</keyword>
<dbReference type="InterPro" id="IPR036397">
    <property type="entry name" value="RNaseH_sf"/>
</dbReference>
<gene>
    <name evidence="4" type="primary">ORF58</name>
</gene>
<dbReference type="Gene3D" id="3.30.70.370">
    <property type="match status" value="1"/>
</dbReference>
<dbReference type="Gene3D" id="1.10.150.20">
    <property type="entry name" value="5' to 3' exonuclease, C-terminal subdomain"/>
    <property type="match status" value="1"/>
</dbReference>
<evidence type="ECO:0000256" key="2">
    <source>
        <dbReference type="SAM" id="MobiDB-lite"/>
    </source>
</evidence>
<dbReference type="GeneID" id="10228537"/>
<dbReference type="SUPFAM" id="SSF56672">
    <property type="entry name" value="DNA/RNA polymerases"/>
    <property type="match status" value="1"/>
</dbReference>
<dbReference type="OrthoDB" id="3561at10239"/>
<dbReference type="EMBL" id="HQ641347">
    <property type="protein sequence ID" value="ADX87874.1"/>
    <property type="molecule type" value="Genomic_DNA"/>
</dbReference>
<dbReference type="KEGG" id="vg:10228537"/>
<dbReference type="SMART" id="SM00482">
    <property type="entry name" value="POLAc"/>
    <property type="match status" value="1"/>
</dbReference>
<dbReference type="GO" id="GO:0003887">
    <property type="term" value="F:DNA-directed DNA polymerase activity"/>
    <property type="evidence" value="ECO:0007669"/>
    <property type="project" value="InterPro"/>
</dbReference>
<evidence type="ECO:0000256" key="1">
    <source>
        <dbReference type="ARBA" id="ARBA00023109"/>
    </source>
</evidence>
<dbReference type="GO" id="GO:0006260">
    <property type="term" value="P:DNA replication"/>
    <property type="evidence" value="ECO:0007669"/>
    <property type="project" value="InterPro"/>
</dbReference>
<keyword evidence="1" id="KW-0235">DNA replication</keyword>
<protein>
    <submittedName>
        <fullName evidence="4">DNA polymerase</fullName>
    </submittedName>
</protein>
<name>F1D180_9CAUD</name>
<dbReference type="Proteomes" id="UP000007502">
    <property type="component" value="Segment"/>
</dbReference>
<accession>F1D180</accession>
<dbReference type="GO" id="GO:0039693">
    <property type="term" value="P:viral DNA genome replication"/>
    <property type="evidence" value="ECO:0007669"/>
    <property type="project" value="UniProtKB-KW"/>
</dbReference>
<evidence type="ECO:0000313" key="4">
    <source>
        <dbReference type="EMBL" id="ADX87874.1"/>
    </source>
</evidence>
<dbReference type="InterPro" id="IPR001098">
    <property type="entry name" value="DNA-dir_DNA_pol_A_palm_dom"/>
</dbReference>
<dbReference type="InterPro" id="IPR043502">
    <property type="entry name" value="DNA/RNA_pol_sf"/>
</dbReference>
<feature type="domain" description="DNA-directed DNA polymerase family A palm" evidence="3">
    <location>
        <begin position="576"/>
        <end position="773"/>
    </location>
</feature>
<evidence type="ECO:0000313" key="5">
    <source>
        <dbReference type="Proteomes" id="UP000007502"/>
    </source>
</evidence>
<organism evidence="4 5">
    <name type="scientific">Vibrio phage ICP1</name>
    <dbReference type="NCBI Taxonomy" id="979525"/>
    <lineage>
        <taxon>Viruses</taxon>
        <taxon>Duplodnaviria</taxon>
        <taxon>Heunggongvirae</taxon>
        <taxon>Uroviricota</taxon>
        <taxon>Caudoviricetes</taxon>
        <taxon>Mohonavirus</taxon>
        <taxon>Mohonavirus ICP1</taxon>
    </lineage>
</organism>
<sequence>MKGLYIFDSEGDGLCGKSIPDEDHITKFHTLLFKEYGKDNWNLFLDFNHPDFQEAKKFAESKGVNLKIMDFSEFNDWVVTYPTAIACQNLEGFDMLAFSHILGTKYEKIPVEKINGKEIRVFDTLSMSRGLYPDRPLPRGCPAKVKNPQGGKAKSIGPHSLEAWGVKVANKKVAIEDWKGLPLWKYVDRVWEDVIINELQWNALIKEMQDGKDKGVDWKMALKHNLLADHLMQVQEEQGVVFREDKALELVDKIDQMMKEIEEEVEPKLPPKRVPKSKEPSFPANPFDKSGKISHHGLNFIEKYYDIFVDREAQKFTPPPKTAFKATGEVSVAGKRYCVSMGIEDENLMADFIREQKLKAETISVLSPEDEEKARVLLAERHIPEKFLFEPMRLSNQDDIKEWLVTDGKWNPTLFRTKDVSRGENKQNLPEFEVEESCWEYILEKKDSVYLPWINQEMGVEIHKITSRNHPDFKKVVKKARFLVTSPKLKDERGELCPNLEKIDGEMASKIVKWLSLRNRRSVIKAIDETKETGWLNHPRLKKDGKLPARYSGLTNTNRRKHSVIANIPGSDALLGHEMRSLFTVPEGFWQVGIDGSNLEGFCAANAAFPFDNGAYYRGLSGDPHTENAKAYSKAAGRTVSRSEGKGITYGVLYGAQAAKVSSMLGISKDQAQNVINAFWDTNYGLKGCKEWLEKYWESTGKKYILGIDKRKIWTRSKHSLLNAYLQSMGAIGMDLAGILWHERALEEGLLEKGVARIIYYHDEYQLQVPNNLVRLKEFDTGINEKTTVESILKLIDKAAKLKDKGEDFDSYQVIGSKFGLSETQVENVVQARSAAKSLEGGKFVLSGNIKILDNGNIARAYCRAGELMVKCIEDAYKILEFNVPITGEYLMATPEEGWGGSH</sequence>
<dbReference type="Gene3D" id="3.30.420.10">
    <property type="entry name" value="Ribonuclease H-like superfamily/Ribonuclease H"/>
    <property type="match status" value="1"/>
</dbReference>
<keyword evidence="5" id="KW-1185">Reference proteome</keyword>
<reference evidence="4 5" key="1">
    <citation type="journal article" date="2011" name="MBio">
        <title>Evidence of a dominant lineage of Vibrio cholerae-specific lytic bacteriophages shed by cholera patients over a 10-year period in Dhaka, Bangladesh.</title>
        <authorList>
            <person name="Seed K.D."/>
            <person name="Bodi K.L."/>
            <person name="Kropinski A.M."/>
            <person name="Ackermann H.W."/>
            <person name="Calderwood S.B."/>
            <person name="Qadri F."/>
            <person name="Camilli A."/>
        </authorList>
    </citation>
    <scope>NUCLEOTIDE SEQUENCE [LARGE SCALE GENOMIC DNA]</scope>
</reference>
<evidence type="ECO:0000259" key="3">
    <source>
        <dbReference type="SMART" id="SM00482"/>
    </source>
</evidence>
<dbReference type="Pfam" id="PF00476">
    <property type="entry name" value="DNA_pol_A"/>
    <property type="match status" value="1"/>
</dbReference>
<dbReference type="GO" id="GO:0003677">
    <property type="term" value="F:DNA binding"/>
    <property type="evidence" value="ECO:0007669"/>
    <property type="project" value="InterPro"/>
</dbReference>